<feature type="domain" description="MbtH-like" evidence="2">
    <location>
        <begin position="3"/>
        <end position="53"/>
    </location>
</feature>
<sequence length="73" mass="8388">MTNGDADDARLYHVVHHHQEQYSNSPHERPNPPGWRDAGRVGPRRRRPTRIDGVWTATRPSSPRVRSAQGARR</sequence>
<dbReference type="RefSeq" id="WP_088642488.1">
    <property type="nucleotide sequence ID" value="NZ_MZMV01000005.1"/>
</dbReference>
<evidence type="ECO:0000256" key="1">
    <source>
        <dbReference type="SAM" id="MobiDB-lite"/>
    </source>
</evidence>
<organism evidence="3 4">
    <name type="scientific">Micromonospora wenchangensis</name>
    <dbReference type="NCBI Taxonomy" id="1185415"/>
    <lineage>
        <taxon>Bacteria</taxon>
        <taxon>Bacillati</taxon>
        <taxon>Actinomycetota</taxon>
        <taxon>Actinomycetes</taxon>
        <taxon>Micromonosporales</taxon>
        <taxon>Micromonosporaceae</taxon>
        <taxon>Micromonospora</taxon>
    </lineage>
</organism>
<name>A0A2D0AXB1_9ACTN</name>
<proteinExistence type="predicted"/>
<evidence type="ECO:0000313" key="3">
    <source>
        <dbReference type="EMBL" id="OWV11567.1"/>
    </source>
</evidence>
<feature type="region of interest" description="Disordered" evidence="1">
    <location>
        <begin position="1"/>
        <end position="73"/>
    </location>
</feature>
<dbReference type="SMART" id="SM00923">
    <property type="entry name" value="MbtH"/>
    <property type="match status" value="1"/>
</dbReference>
<reference evidence="3 4" key="1">
    <citation type="submission" date="2017-03" db="EMBL/GenBank/DDBJ databases">
        <title>Whole genome sequence of Micromonospora wenchangensis, isolated from mangrove soil.</title>
        <authorList>
            <person name="Yang H."/>
        </authorList>
    </citation>
    <scope>NUCLEOTIDE SEQUENCE [LARGE SCALE GENOMIC DNA]</scope>
    <source>
        <strain evidence="3 4">CCTCC AA 2012002</strain>
    </source>
</reference>
<dbReference type="EMBL" id="MZMV01000005">
    <property type="protein sequence ID" value="OWV11567.1"/>
    <property type="molecule type" value="Genomic_DNA"/>
</dbReference>
<dbReference type="InterPro" id="IPR038020">
    <property type="entry name" value="MbtH-like_sf"/>
</dbReference>
<dbReference type="InterPro" id="IPR005153">
    <property type="entry name" value="MbtH-like_dom"/>
</dbReference>
<dbReference type="SUPFAM" id="SSF160582">
    <property type="entry name" value="MbtH-like"/>
    <property type="match status" value="1"/>
</dbReference>
<dbReference type="Pfam" id="PF03621">
    <property type="entry name" value="MbtH"/>
    <property type="match status" value="1"/>
</dbReference>
<dbReference type="AlphaFoldDB" id="A0A2D0AXB1"/>
<evidence type="ECO:0000259" key="2">
    <source>
        <dbReference type="SMART" id="SM00923"/>
    </source>
</evidence>
<evidence type="ECO:0000313" key="4">
    <source>
        <dbReference type="Proteomes" id="UP000197174"/>
    </source>
</evidence>
<accession>A0A2D0AXB1</accession>
<dbReference type="Gene3D" id="3.90.820.10">
    <property type="entry name" value="Structural Genomics, Unknown Function 30-nov-00 1gh9 Mol_id"/>
    <property type="match status" value="1"/>
</dbReference>
<gene>
    <name evidence="3" type="ORF">B5D80_04575</name>
</gene>
<comment type="caution">
    <text evidence="3">The sequence shown here is derived from an EMBL/GenBank/DDBJ whole genome shotgun (WGS) entry which is preliminary data.</text>
</comment>
<keyword evidence="4" id="KW-1185">Reference proteome</keyword>
<protein>
    <recommendedName>
        <fullName evidence="2">MbtH-like domain-containing protein</fullName>
    </recommendedName>
</protein>
<dbReference type="Proteomes" id="UP000197174">
    <property type="component" value="Unassembled WGS sequence"/>
</dbReference>